<dbReference type="AlphaFoldDB" id="A0A811RRP4"/>
<sequence>MAAPPPLGVLSGQASASSRRSSPAFAAAARALRLPAGLTSALTIDLVVIYKPIATLGLIFYSLLLRCQKLTDLCLARLFTGDGALTGHFLTLWYRYQHLMQFPLPLVAHARDITTPIGTRQEQLRSEATDLELLHMTFFLGIALLPIFLLALQRSSFYPLLL</sequence>
<gene>
    <name evidence="2" type="ORF">NCGR_LOCUS55877</name>
</gene>
<dbReference type="EMBL" id="CAJGYO010000016">
    <property type="protein sequence ID" value="CAD6272603.1"/>
    <property type="molecule type" value="Genomic_DNA"/>
</dbReference>
<keyword evidence="1" id="KW-1133">Transmembrane helix</keyword>
<dbReference type="Proteomes" id="UP000604825">
    <property type="component" value="Unassembled WGS sequence"/>
</dbReference>
<feature type="transmembrane region" description="Helical" evidence="1">
    <location>
        <begin position="42"/>
        <end position="63"/>
    </location>
</feature>
<feature type="transmembrane region" description="Helical" evidence="1">
    <location>
        <begin position="133"/>
        <end position="152"/>
    </location>
</feature>
<comment type="caution">
    <text evidence="2">The sequence shown here is derived from an EMBL/GenBank/DDBJ whole genome shotgun (WGS) entry which is preliminary data.</text>
</comment>
<evidence type="ECO:0000313" key="3">
    <source>
        <dbReference type="Proteomes" id="UP000604825"/>
    </source>
</evidence>
<keyword evidence="3" id="KW-1185">Reference proteome</keyword>
<keyword evidence="1" id="KW-0812">Transmembrane</keyword>
<name>A0A811RRP4_9POAL</name>
<evidence type="ECO:0000256" key="1">
    <source>
        <dbReference type="SAM" id="Phobius"/>
    </source>
</evidence>
<proteinExistence type="predicted"/>
<organism evidence="2 3">
    <name type="scientific">Miscanthus lutarioriparius</name>
    <dbReference type="NCBI Taxonomy" id="422564"/>
    <lineage>
        <taxon>Eukaryota</taxon>
        <taxon>Viridiplantae</taxon>
        <taxon>Streptophyta</taxon>
        <taxon>Embryophyta</taxon>
        <taxon>Tracheophyta</taxon>
        <taxon>Spermatophyta</taxon>
        <taxon>Magnoliopsida</taxon>
        <taxon>Liliopsida</taxon>
        <taxon>Poales</taxon>
        <taxon>Poaceae</taxon>
        <taxon>PACMAD clade</taxon>
        <taxon>Panicoideae</taxon>
        <taxon>Andropogonodae</taxon>
        <taxon>Andropogoneae</taxon>
        <taxon>Saccharinae</taxon>
        <taxon>Miscanthus</taxon>
    </lineage>
</organism>
<evidence type="ECO:0000313" key="2">
    <source>
        <dbReference type="EMBL" id="CAD6272603.1"/>
    </source>
</evidence>
<accession>A0A811RRP4</accession>
<protein>
    <submittedName>
        <fullName evidence="2">Uncharacterized protein</fullName>
    </submittedName>
</protein>
<keyword evidence="1" id="KW-0472">Membrane</keyword>
<reference evidence="2" key="1">
    <citation type="submission" date="2020-10" db="EMBL/GenBank/DDBJ databases">
        <authorList>
            <person name="Han B."/>
            <person name="Lu T."/>
            <person name="Zhao Q."/>
            <person name="Huang X."/>
            <person name="Zhao Y."/>
        </authorList>
    </citation>
    <scope>NUCLEOTIDE SEQUENCE</scope>
</reference>